<comment type="caution">
    <text evidence="1">The sequence shown here is derived from an EMBL/GenBank/DDBJ whole genome shotgun (WGS) entry which is preliminary data.</text>
</comment>
<evidence type="ECO:0000313" key="2">
    <source>
        <dbReference type="Proteomes" id="UP000271337"/>
    </source>
</evidence>
<dbReference type="GO" id="GO:0016279">
    <property type="term" value="F:protein-lysine N-methyltransferase activity"/>
    <property type="evidence" value="ECO:0007669"/>
    <property type="project" value="TreeGrafter"/>
</dbReference>
<dbReference type="OrthoDB" id="42889at2759"/>
<sequence>MPDNVVIMVETTPITEALEQWLRDNGGYLHPDLRVAVDAGSGTHWRATAALDPGTKVSSVPHSLALSYLNALVDDAYPVFGQNREKFVGVENIGFFYLMTQYINKHTSFWKPYLDSLPSPGDDFTTPMWFDNAQDMLWLEGTDASFTTLGRKEIYERYHQIGLDILSQAGMDTQPYTWNLFRWAVTIFTSRSFSSRAISPQETKYWTSYKTNAQGQRQTVLLDMSQTPSEDLHFSVLFPIQDVPNTSHESHIDWTFDPGRFNMAVGDFIEAGGEVFNNYGSKGNDELLIGYGFCVPENPHDSIVLTLKPPPEDLQATLRRTHPGYFTIKGEWNSEHVTFRLKQPMDTPSGKQIFIALPEALLDLMICIVRHERGLPFEFYERPLEYFMEDDQGRRCLPFIAKMIVTSLAPKLAKISATELPSEPQNEKQRYASIYRQGQLRILESTINALRGYTRSLLKQPRVPGARFVTLEGLIELWSAKSGPEKVAPFIAGVEACSGTADVDQLRAAGWEEDVLVMLLAYIWLEETRGSKLESVQEEDENISSGGQKTNWVQEMLPEYVAKTIQAGAGPADSPEVAEDVEHGQSILDLVKQAKAAVSEGAWHDERWDEKLVVAFGKMLQHESMLMMVPNAGANGREEPRPVIYIHSYFQM</sequence>
<dbReference type="Proteomes" id="UP000271337">
    <property type="component" value="Unassembled WGS sequence"/>
</dbReference>
<organism evidence="1 2">
    <name type="scientific">Hortaea werneckii</name>
    <name type="common">Black yeast</name>
    <name type="synonym">Cladosporium werneckii</name>
    <dbReference type="NCBI Taxonomy" id="91943"/>
    <lineage>
        <taxon>Eukaryota</taxon>
        <taxon>Fungi</taxon>
        <taxon>Dikarya</taxon>
        <taxon>Ascomycota</taxon>
        <taxon>Pezizomycotina</taxon>
        <taxon>Dothideomycetes</taxon>
        <taxon>Dothideomycetidae</taxon>
        <taxon>Mycosphaerellales</taxon>
        <taxon>Teratosphaeriaceae</taxon>
        <taxon>Hortaea</taxon>
    </lineage>
</organism>
<dbReference type="InterPro" id="IPR050600">
    <property type="entry name" value="SETD3_SETD6_MTase"/>
</dbReference>
<evidence type="ECO:0000313" key="1">
    <source>
        <dbReference type="EMBL" id="RMY17126.1"/>
    </source>
</evidence>
<dbReference type="PANTHER" id="PTHR13271">
    <property type="entry name" value="UNCHARACTERIZED PUTATIVE METHYLTRANSFERASE"/>
    <property type="match status" value="1"/>
</dbReference>
<accession>A0A3M6ZPB9</accession>
<dbReference type="PANTHER" id="PTHR13271:SF146">
    <property type="entry name" value="SET DOMAIN-CONTAINING PROTEIN"/>
    <property type="match status" value="1"/>
</dbReference>
<evidence type="ECO:0008006" key="3">
    <source>
        <dbReference type="Google" id="ProtNLM"/>
    </source>
</evidence>
<protein>
    <recommendedName>
        <fullName evidence="3">SET domain-containing protein</fullName>
    </recommendedName>
</protein>
<dbReference type="AlphaFoldDB" id="A0A3M6ZPB9"/>
<dbReference type="Gene3D" id="3.90.1410.10">
    <property type="entry name" value="set domain protein methyltransferase, domain 1"/>
    <property type="match status" value="1"/>
</dbReference>
<dbReference type="GO" id="GO:0005634">
    <property type="term" value="C:nucleus"/>
    <property type="evidence" value="ECO:0007669"/>
    <property type="project" value="TreeGrafter"/>
</dbReference>
<dbReference type="InterPro" id="IPR046341">
    <property type="entry name" value="SET_dom_sf"/>
</dbReference>
<gene>
    <name evidence="1" type="ORF">D0867_06255</name>
</gene>
<proteinExistence type="predicted"/>
<dbReference type="VEuPathDB" id="FungiDB:BTJ68_08066"/>
<dbReference type="SUPFAM" id="SSF82199">
    <property type="entry name" value="SET domain"/>
    <property type="match status" value="1"/>
</dbReference>
<dbReference type="EMBL" id="QWIL01000599">
    <property type="protein sequence ID" value="RMY17126.1"/>
    <property type="molecule type" value="Genomic_DNA"/>
</dbReference>
<name>A0A3M6ZPB9_HORWE</name>
<reference evidence="1 2" key="1">
    <citation type="journal article" date="2018" name="BMC Genomics">
        <title>Genomic evidence for intraspecific hybridization in a clonal and extremely halotolerant yeast.</title>
        <authorList>
            <person name="Gostincar C."/>
            <person name="Stajich J.E."/>
            <person name="Zupancic J."/>
            <person name="Zalar P."/>
            <person name="Gunde-Cimerman N."/>
        </authorList>
    </citation>
    <scope>NUCLEOTIDE SEQUENCE [LARGE SCALE GENOMIC DNA]</scope>
    <source>
        <strain evidence="1 2">EXF-6669</strain>
    </source>
</reference>